<reference evidence="2 3" key="1">
    <citation type="submission" date="2023-03" db="EMBL/GenBank/DDBJ databases">
        <authorList>
            <person name="Pearce D."/>
        </authorList>
    </citation>
    <scope>NUCLEOTIDE SEQUENCE [LARGE SCALE GENOMIC DNA]</scope>
    <source>
        <strain evidence="2">Msz</strain>
    </source>
</reference>
<feature type="region of interest" description="Disordered" evidence="1">
    <location>
        <begin position="36"/>
        <end position="56"/>
    </location>
</feature>
<proteinExistence type="predicted"/>
<sequence>MDPWEARELWFTASVLLPVESGIKLTEFARASTVVNHQPKEPAMSTEPSLLAPSNR</sequence>
<gene>
    <name evidence="2" type="ORF">MSZNOR_1988</name>
</gene>
<name>A0ABM9I150_9GAMM</name>
<dbReference type="Proteomes" id="UP001162030">
    <property type="component" value="Chromosome"/>
</dbReference>
<protein>
    <submittedName>
        <fullName evidence="2">Uncharacterized protein</fullName>
    </submittedName>
</protein>
<evidence type="ECO:0000313" key="3">
    <source>
        <dbReference type="Proteomes" id="UP001162030"/>
    </source>
</evidence>
<keyword evidence="3" id="KW-1185">Reference proteome</keyword>
<evidence type="ECO:0000313" key="2">
    <source>
        <dbReference type="EMBL" id="CAI8822413.1"/>
    </source>
</evidence>
<evidence type="ECO:0000256" key="1">
    <source>
        <dbReference type="SAM" id="MobiDB-lite"/>
    </source>
</evidence>
<feature type="compositionally biased region" description="Polar residues" evidence="1">
    <location>
        <begin position="46"/>
        <end position="56"/>
    </location>
</feature>
<organism evidence="2 3">
    <name type="scientific">Methylocaldum szegediense</name>
    <dbReference type="NCBI Taxonomy" id="73780"/>
    <lineage>
        <taxon>Bacteria</taxon>
        <taxon>Pseudomonadati</taxon>
        <taxon>Pseudomonadota</taxon>
        <taxon>Gammaproteobacteria</taxon>
        <taxon>Methylococcales</taxon>
        <taxon>Methylococcaceae</taxon>
        <taxon>Methylocaldum</taxon>
    </lineage>
</organism>
<accession>A0ABM9I150</accession>
<dbReference type="EMBL" id="OX458333">
    <property type="protein sequence ID" value="CAI8822413.1"/>
    <property type="molecule type" value="Genomic_DNA"/>
</dbReference>